<feature type="transmembrane region" description="Helical" evidence="1">
    <location>
        <begin position="20"/>
        <end position="38"/>
    </location>
</feature>
<comment type="caution">
    <text evidence="2">The sequence shown here is derived from an EMBL/GenBank/DDBJ whole genome shotgun (WGS) entry which is preliminary data.</text>
</comment>
<keyword evidence="1" id="KW-0472">Membrane</keyword>
<feature type="transmembrane region" description="Helical" evidence="1">
    <location>
        <begin position="323"/>
        <end position="342"/>
    </location>
</feature>
<feature type="transmembrane region" description="Helical" evidence="1">
    <location>
        <begin position="50"/>
        <end position="69"/>
    </location>
</feature>
<dbReference type="Proteomes" id="UP001157915">
    <property type="component" value="Unassembled WGS sequence"/>
</dbReference>
<feature type="transmembrane region" description="Helical" evidence="1">
    <location>
        <begin position="348"/>
        <end position="368"/>
    </location>
</feature>
<keyword evidence="1" id="KW-0812">Transmembrane</keyword>
<evidence type="ECO:0000313" key="3">
    <source>
        <dbReference type="Proteomes" id="UP001157915"/>
    </source>
</evidence>
<protein>
    <recommendedName>
        <fullName evidence="4">DUF4153 domain-containing protein</fullName>
    </recommendedName>
</protein>
<keyword evidence="1" id="KW-1133">Transmembrane helix</keyword>
<dbReference type="PROSITE" id="PS51257">
    <property type="entry name" value="PROKAR_LIPOPROTEIN"/>
    <property type="match status" value="1"/>
</dbReference>
<feature type="transmembrane region" description="Helical" evidence="1">
    <location>
        <begin position="182"/>
        <end position="203"/>
    </location>
</feature>
<feature type="transmembrane region" description="Helical" evidence="1">
    <location>
        <begin position="145"/>
        <end position="170"/>
    </location>
</feature>
<feature type="transmembrane region" description="Helical" evidence="1">
    <location>
        <begin position="293"/>
        <end position="311"/>
    </location>
</feature>
<proteinExistence type="predicted"/>
<gene>
    <name evidence="2" type="ORF">SAMN06265367_107139</name>
</gene>
<dbReference type="EMBL" id="FXUA01000007">
    <property type="protein sequence ID" value="SMP31540.1"/>
    <property type="molecule type" value="Genomic_DNA"/>
</dbReference>
<accession>A0ABY1PCM9</accession>
<dbReference type="InterPro" id="IPR025291">
    <property type="entry name" value="DUF4153"/>
</dbReference>
<organism evidence="2 3">
    <name type="scientific">Algoriphagus winogradskyi</name>
    <dbReference type="NCBI Taxonomy" id="237017"/>
    <lineage>
        <taxon>Bacteria</taxon>
        <taxon>Pseudomonadati</taxon>
        <taxon>Bacteroidota</taxon>
        <taxon>Cytophagia</taxon>
        <taxon>Cytophagales</taxon>
        <taxon>Cyclobacteriaceae</taxon>
        <taxon>Algoriphagus</taxon>
    </lineage>
</organism>
<dbReference type="RefSeq" id="WP_283414160.1">
    <property type="nucleotide sequence ID" value="NZ_FXUA01000007.1"/>
</dbReference>
<feature type="transmembrane region" description="Helical" evidence="1">
    <location>
        <begin position="256"/>
        <end position="278"/>
    </location>
</feature>
<reference evidence="2 3" key="1">
    <citation type="submission" date="2017-05" db="EMBL/GenBank/DDBJ databases">
        <authorList>
            <person name="Varghese N."/>
            <person name="Submissions S."/>
        </authorList>
    </citation>
    <scope>NUCLEOTIDE SEQUENCE [LARGE SCALE GENOMIC DNA]</scope>
    <source>
        <strain evidence="2 3">DSM 15360</strain>
    </source>
</reference>
<sequence length="627" mass="72523">MKFPSISQLQKDGTHAALRFPFSLLFGILAAGLSCWMIEADPIEDLRMLNLLLTFALGIPLYFCIAVFAERKNFTSFQKQISWIVGLVILGLIYFSFPSEDTFTNTRVPYIRYAIYNLAIHLMVAFLPYFGSDNQEGFWNYNKNLFIRLVLGVYYSLVIFIGISLALLAINALFDANIQGKIYAQIFAITFGIFNTWFFLAGIPKTFESELSLEDYPKGLKIFTQFILIPLLLVYLCILYFYGAKIIITGEWPKGIVSYMIIAISVLGIFTNLLLYPYQQWKESGWINKFHRGYYVFLIPLVILLFLAIGIRIQDYGLTVNRYIITLMGIWLAFISIYYSLGKRNIKTIPISLALFMILSSFGPWGMFSLSELIQRKRLISILTENNILVNEQIKGEVNWEIDQKGKLKPIGELRTKSLPKDELNEVNSILQYLEDYHGMESIYPWFTQDLKSLMSEAKENQRSLASISPSKVIIESMGLTYVPYYEMLAEVNVLKDMTLVTDGNFQLEISDFDYIRSFNSTIWNQEEELLLEKKYLLEIDEENKSNLTLKWTEGQKVIDLSMELRDYYNLYGGGYHNMPSEELIISKKYDDMEIILQITSLTLTISEETFLLQNLDGLLFIKEFQE</sequence>
<keyword evidence="3" id="KW-1185">Reference proteome</keyword>
<feature type="transmembrane region" description="Helical" evidence="1">
    <location>
        <begin position="81"/>
        <end position="98"/>
    </location>
</feature>
<evidence type="ECO:0008006" key="4">
    <source>
        <dbReference type="Google" id="ProtNLM"/>
    </source>
</evidence>
<evidence type="ECO:0000256" key="1">
    <source>
        <dbReference type="SAM" id="Phobius"/>
    </source>
</evidence>
<feature type="transmembrane region" description="Helical" evidence="1">
    <location>
        <begin position="110"/>
        <end position="130"/>
    </location>
</feature>
<feature type="transmembrane region" description="Helical" evidence="1">
    <location>
        <begin position="223"/>
        <end position="244"/>
    </location>
</feature>
<name>A0ABY1PCM9_9BACT</name>
<evidence type="ECO:0000313" key="2">
    <source>
        <dbReference type="EMBL" id="SMP31540.1"/>
    </source>
</evidence>
<dbReference type="Pfam" id="PF13687">
    <property type="entry name" value="DUF4153"/>
    <property type="match status" value="1"/>
</dbReference>